<gene>
    <name evidence="3" type="ORF">DBV15_11355</name>
</gene>
<dbReference type="PANTHER" id="PTHR10826:SF1">
    <property type="entry name" value="COMPLEMENT COMPONENT 1 Q SUBCOMPONENT-BINDING PROTEIN, MITOCHONDRIAL"/>
    <property type="match status" value="1"/>
</dbReference>
<keyword evidence="2" id="KW-1133">Transmembrane helix</keyword>
<evidence type="ECO:0000313" key="3">
    <source>
        <dbReference type="EMBL" id="TGZ50497.1"/>
    </source>
</evidence>
<keyword evidence="4" id="KW-1185">Reference proteome</keyword>
<dbReference type="PROSITE" id="PS51419">
    <property type="entry name" value="RAB"/>
    <property type="match status" value="1"/>
</dbReference>
<dbReference type="InterPro" id="IPR001806">
    <property type="entry name" value="Small_GTPase"/>
</dbReference>
<dbReference type="InterPro" id="IPR036561">
    <property type="entry name" value="MAM33_sf"/>
</dbReference>
<dbReference type="GO" id="GO:0042256">
    <property type="term" value="P:cytosolic ribosome assembly"/>
    <property type="evidence" value="ECO:0007669"/>
    <property type="project" value="TreeGrafter"/>
</dbReference>
<evidence type="ECO:0000256" key="2">
    <source>
        <dbReference type="SAM" id="Phobius"/>
    </source>
</evidence>
<sequence>PSCRTPQSTSIHIARTSQFPAFFAVLRCSSLLISVHYIVVRRRLSSSMNGIVRSALRATALRGVLSSSCSSNSGGQSVRALWNVCGRRQAAEIVPLVSSLELHDLRARRCYSRSHTKAEKELVEFLAEEIVAEKKAQKLKMIPTTLEGFSVSLNGAEVNLEKKDGTDTIHISFNVNHTVDADAEEEMNPTSDNVEIGEMKSKPNFTVDIVRGNQTLGFTCSFNNQSGASGADDNYNDIFGIDEITLYEGEHSDKVYSVAGEIIDGVKKLIDLSTCYEHTAYVSLLEGLSKFTSGKRQNIVIREVAKSIAIKSPSSSRDGASPSERMSCRDPDNLMISDDESFDYLFKIVLIGDCGTGKTCVVQRFRSGTFVERHGNTIGVDFTMKTVLIDGKRVKVRRAPEIHLRRSPSLTSAAFVSLAMLFSRRHDNRQISVSEDEVVRLGVGRDLSSCSGCSYKIF</sequence>
<evidence type="ECO:0000313" key="4">
    <source>
        <dbReference type="Proteomes" id="UP000310200"/>
    </source>
</evidence>
<comment type="similarity">
    <text evidence="1">Belongs to the MAM33 family.</text>
</comment>
<dbReference type="Pfam" id="PF00071">
    <property type="entry name" value="Ras"/>
    <property type="match status" value="1"/>
</dbReference>
<protein>
    <submittedName>
        <fullName evidence="3">Complement component 1 Q subcomponent-binding protein, mitochondrial</fullName>
    </submittedName>
</protein>
<proteinExistence type="inferred from homology"/>
<dbReference type="GO" id="GO:0003924">
    <property type="term" value="F:GTPase activity"/>
    <property type="evidence" value="ECO:0007669"/>
    <property type="project" value="InterPro"/>
</dbReference>
<dbReference type="GO" id="GO:0005759">
    <property type="term" value="C:mitochondrial matrix"/>
    <property type="evidence" value="ECO:0007669"/>
    <property type="project" value="InterPro"/>
</dbReference>
<comment type="caution">
    <text evidence="3">The sequence shown here is derived from an EMBL/GenBank/DDBJ whole genome shotgun (WGS) entry which is preliminary data.</text>
</comment>
<name>A0A4S2KR96_9HYME</name>
<dbReference type="SUPFAM" id="SSF54529">
    <property type="entry name" value="Mitochondrial glycoprotein MAM33-like"/>
    <property type="match status" value="1"/>
</dbReference>
<dbReference type="PANTHER" id="PTHR10826">
    <property type="entry name" value="COMPLEMENT COMPONENT 1"/>
    <property type="match status" value="1"/>
</dbReference>
<dbReference type="PRINTS" id="PR00449">
    <property type="entry name" value="RASTRNSFRMNG"/>
</dbReference>
<feature type="transmembrane region" description="Helical" evidence="2">
    <location>
        <begin position="20"/>
        <end position="40"/>
    </location>
</feature>
<organism evidence="3 4">
    <name type="scientific">Temnothorax longispinosus</name>
    <dbReference type="NCBI Taxonomy" id="300112"/>
    <lineage>
        <taxon>Eukaryota</taxon>
        <taxon>Metazoa</taxon>
        <taxon>Ecdysozoa</taxon>
        <taxon>Arthropoda</taxon>
        <taxon>Hexapoda</taxon>
        <taxon>Insecta</taxon>
        <taxon>Pterygota</taxon>
        <taxon>Neoptera</taxon>
        <taxon>Endopterygota</taxon>
        <taxon>Hymenoptera</taxon>
        <taxon>Apocrita</taxon>
        <taxon>Aculeata</taxon>
        <taxon>Formicoidea</taxon>
        <taxon>Formicidae</taxon>
        <taxon>Myrmicinae</taxon>
        <taxon>Temnothorax</taxon>
    </lineage>
</organism>
<dbReference type="EMBL" id="QBLH01001968">
    <property type="protein sequence ID" value="TGZ50497.1"/>
    <property type="molecule type" value="Genomic_DNA"/>
</dbReference>
<reference evidence="3 4" key="1">
    <citation type="journal article" date="2019" name="Philos. Trans. R. Soc. Lond., B, Biol. Sci.">
        <title>Ant behaviour and brain gene expression of defending hosts depend on the ecological success of the intruding social parasite.</title>
        <authorList>
            <person name="Kaur R."/>
            <person name="Stoldt M."/>
            <person name="Jongepier E."/>
            <person name="Feldmeyer B."/>
            <person name="Menzel F."/>
            <person name="Bornberg-Bauer E."/>
            <person name="Foitzik S."/>
        </authorList>
    </citation>
    <scope>NUCLEOTIDE SEQUENCE [LARGE SCALE GENOMIC DNA]</scope>
    <source>
        <tissue evidence="3">Whole body</tissue>
    </source>
</reference>
<dbReference type="Gene3D" id="3.10.280.10">
    <property type="entry name" value="Mitochondrial glycoprotein"/>
    <property type="match status" value="1"/>
</dbReference>
<dbReference type="Pfam" id="PF02330">
    <property type="entry name" value="MAM33"/>
    <property type="match status" value="1"/>
</dbReference>
<keyword evidence="2" id="KW-0472">Membrane</keyword>
<dbReference type="InterPro" id="IPR003428">
    <property type="entry name" value="MAM33"/>
</dbReference>
<dbReference type="GO" id="GO:0005525">
    <property type="term" value="F:GTP binding"/>
    <property type="evidence" value="ECO:0007669"/>
    <property type="project" value="InterPro"/>
</dbReference>
<evidence type="ECO:0000256" key="1">
    <source>
        <dbReference type="ARBA" id="ARBA00005457"/>
    </source>
</evidence>
<accession>A0A4S2KR96</accession>
<dbReference type="AlphaFoldDB" id="A0A4S2KR96"/>
<feature type="non-terminal residue" evidence="3">
    <location>
        <position position="1"/>
    </location>
</feature>
<keyword evidence="2" id="KW-0812">Transmembrane</keyword>
<dbReference type="STRING" id="300112.A0A4S2KR96"/>
<dbReference type="SUPFAM" id="SSF52540">
    <property type="entry name" value="P-loop containing nucleoside triphosphate hydrolases"/>
    <property type="match status" value="1"/>
</dbReference>
<dbReference type="Gene3D" id="3.40.50.300">
    <property type="entry name" value="P-loop containing nucleotide triphosphate hydrolases"/>
    <property type="match status" value="1"/>
</dbReference>
<dbReference type="InterPro" id="IPR027417">
    <property type="entry name" value="P-loop_NTPase"/>
</dbReference>
<dbReference type="SMART" id="SM00175">
    <property type="entry name" value="RAB"/>
    <property type="match status" value="1"/>
</dbReference>
<dbReference type="Proteomes" id="UP000310200">
    <property type="component" value="Unassembled WGS sequence"/>
</dbReference>